<reference evidence="1 2" key="1">
    <citation type="submission" date="2017-04" db="EMBL/GenBank/DDBJ databases">
        <title>Bacillus krulwichiae AM31D Genome sequencing and assembly.</title>
        <authorList>
            <person name="Krulwich T.A."/>
            <person name="Anastor L."/>
            <person name="Ehrlich R."/>
            <person name="Ehrlich G.D."/>
            <person name="Janto B."/>
        </authorList>
    </citation>
    <scope>NUCLEOTIDE SEQUENCE [LARGE SCALE GENOMIC DNA]</scope>
    <source>
        <strain evidence="1 2">AM31D</strain>
    </source>
</reference>
<dbReference type="Pfam" id="PF13289">
    <property type="entry name" value="SIR2_2"/>
    <property type="match status" value="1"/>
</dbReference>
<gene>
    <name evidence="1" type="ORF">BkAM31D_03855</name>
</gene>
<sequence length="432" mass="50465">MSAHIEELRKEYHDGNIVPFIGAGLSIPFNVPSWGELIEAIAQKYSIGELEWLKQAIKLDLTKYDYWGAIDMLKKYGVLEEDIQEEIVELILQKQIKVSDKLKHNYYDLSEMNFNLYLTTNYENLLQNHLNFDLQPILLKDIDFNTQKLFKQRRVCHLHGVISNAGSIVISKSSYNKLYDDKKYDELLKLVTGNRTILFMGFSFDDQFIKTLIREHKESFKGVHYILLNNPETATVDELRKEYGLRTIEYDANKSSHSNEIRKILKAIAEPIKKKSDLGKNIESSVIKGAGLKDFKKSLEGNLFYKKLKLENINSDLIELSSAFYVAAEEYIREMKKLGMPIDVIDIILGQVFIEYKDKYIDTYKERGNSEEFLKVVHKSLETIELGRYQELLTNNKSNKNENRGFVHILADDETEEIWWGRERFNGREEER</sequence>
<dbReference type="RefSeq" id="WP_066160976.1">
    <property type="nucleotide sequence ID" value="NZ_CP020814.1"/>
</dbReference>
<dbReference type="SUPFAM" id="SSF52467">
    <property type="entry name" value="DHS-like NAD/FAD-binding domain"/>
    <property type="match status" value="1"/>
</dbReference>
<dbReference type="KEGG" id="bkw:BkAM31D_03855"/>
<dbReference type="STRING" id="199441.BkAM31D_03855"/>
<dbReference type="InterPro" id="IPR029035">
    <property type="entry name" value="DHS-like_NAD/FAD-binding_dom"/>
</dbReference>
<keyword evidence="2" id="KW-1185">Reference proteome</keyword>
<evidence type="ECO:0000313" key="1">
    <source>
        <dbReference type="EMBL" id="ARK29051.1"/>
    </source>
</evidence>
<proteinExistence type="predicted"/>
<accession>A0A1X9MBU6</accession>
<evidence type="ECO:0000313" key="2">
    <source>
        <dbReference type="Proteomes" id="UP000193006"/>
    </source>
</evidence>
<name>A0A1X9MBU6_9BACI</name>
<dbReference type="AlphaFoldDB" id="A0A1X9MBU6"/>
<dbReference type="Proteomes" id="UP000193006">
    <property type="component" value="Chromosome"/>
</dbReference>
<dbReference type="EMBL" id="CP020814">
    <property type="protein sequence ID" value="ARK29051.1"/>
    <property type="molecule type" value="Genomic_DNA"/>
</dbReference>
<protein>
    <submittedName>
        <fullName evidence="1">Uncharacterized protein</fullName>
    </submittedName>
</protein>
<organism evidence="1 2">
    <name type="scientific">Halalkalibacter krulwichiae</name>
    <dbReference type="NCBI Taxonomy" id="199441"/>
    <lineage>
        <taxon>Bacteria</taxon>
        <taxon>Bacillati</taxon>
        <taxon>Bacillota</taxon>
        <taxon>Bacilli</taxon>
        <taxon>Bacillales</taxon>
        <taxon>Bacillaceae</taxon>
        <taxon>Halalkalibacter</taxon>
    </lineage>
</organism>